<keyword evidence="2" id="KW-1185">Reference proteome</keyword>
<reference evidence="1 2" key="1">
    <citation type="submission" date="2019-02" db="EMBL/GenBank/DDBJ databases">
        <title>Deep-cultivation of Planctomycetes and their phenomic and genomic characterization uncovers novel biology.</title>
        <authorList>
            <person name="Wiegand S."/>
            <person name="Jogler M."/>
            <person name="Boedeker C."/>
            <person name="Pinto D."/>
            <person name="Vollmers J."/>
            <person name="Rivas-Marin E."/>
            <person name="Kohn T."/>
            <person name="Peeters S.H."/>
            <person name="Heuer A."/>
            <person name="Rast P."/>
            <person name="Oberbeckmann S."/>
            <person name="Bunk B."/>
            <person name="Jeske O."/>
            <person name="Meyerdierks A."/>
            <person name="Storesund J.E."/>
            <person name="Kallscheuer N."/>
            <person name="Luecker S."/>
            <person name="Lage O.M."/>
            <person name="Pohl T."/>
            <person name="Merkel B.J."/>
            <person name="Hornburger P."/>
            <person name="Mueller R.-W."/>
            <person name="Bruemmer F."/>
            <person name="Labrenz M."/>
            <person name="Spormann A.M."/>
            <person name="Op den Camp H."/>
            <person name="Overmann J."/>
            <person name="Amann R."/>
            <person name="Jetten M.S.M."/>
            <person name="Mascher T."/>
            <person name="Medema M.H."/>
            <person name="Devos D.P."/>
            <person name="Kaster A.-K."/>
            <person name="Ovreas L."/>
            <person name="Rohde M."/>
            <person name="Galperin M.Y."/>
            <person name="Jogler C."/>
        </authorList>
    </citation>
    <scope>NUCLEOTIDE SEQUENCE [LARGE SCALE GENOMIC DNA]</scope>
    <source>
        <strain evidence="1 2">I41</strain>
    </source>
</reference>
<evidence type="ECO:0000313" key="2">
    <source>
        <dbReference type="Proteomes" id="UP000317909"/>
    </source>
</evidence>
<organism evidence="1 2">
    <name type="scientific">Lacipirellula limnantheis</name>
    <dbReference type="NCBI Taxonomy" id="2528024"/>
    <lineage>
        <taxon>Bacteria</taxon>
        <taxon>Pseudomonadati</taxon>
        <taxon>Planctomycetota</taxon>
        <taxon>Planctomycetia</taxon>
        <taxon>Pirellulales</taxon>
        <taxon>Lacipirellulaceae</taxon>
        <taxon>Lacipirellula</taxon>
    </lineage>
</organism>
<evidence type="ECO:0000313" key="1">
    <source>
        <dbReference type="EMBL" id="QDT74581.1"/>
    </source>
</evidence>
<accession>A0A517U1T0</accession>
<dbReference type="AlphaFoldDB" id="A0A517U1T0"/>
<protein>
    <submittedName>
        <fullName evidence="1">Uncharacterized protein</fullName>
    </submittedName>
</protein>
<sequence length="49" mass="5392">MTAALTLWPVSRLEGFASRRSHKSLATPRETIDPKSTANWMASSISLAF</sequence>
<proteinExistence type="predicted"/>
<dbReference type="EMBL" id="CP036339">
    <property type="protein sequence ID" value="QDT74581.1"/>
    <property type="molecule type" value="Genomic_DNA"/>
</dbReference>
<gene>
    <name evidence="1" type="ORF">I41_37780</name>
</gene>
<dbReference type="Proteomes" id="UP000317909">
    <property type="component" value="Chromosome"/>
</dbReference>
<dbReference type="KEGG" id="llh:I41_37780"/>
<name>A0A517U1T0_9BACT</name>